<feature type="non-terminal residue" evidence="1">
    <location>
        <position position="82"/>
    </location>
</feature>
<keyword evidence="2" id="KW-1185">Reference proteome</keyword>
<accession>A0ACC1H7R1</accession>
<reference evidence="1" key="1">
    <citation type="submission" date="2022-06" db="EMBL/GenBank/DDBJ databases">
        <title>Phylogenomic reconstructions and comparative analyses of Kickxellomycotina fungi.</title>
        <authorList>
            <person name="Reynolds N.K."/>
            <person name="Stajich J.E."/>
            <person name="Barry K."/>
            <person name="Grigoriev I.V."/>
            <person name="Crous P."/>
            <person name="Smith M.E."/>
        </authorList>
    </citation>
    <scope>NUCLEOTIDE SEQUENCE</scope>
    <source>
        <strain evidence="1">RSA 2271</strain>
    </source>
</reference>
<evidence type="ECO:0000313" key="2">
    <source>
        <dbReference type="Proteomes" id="UP001145114"/>
    </source>
</evidence>
<sequence length="82" mass="9484">MILNDKSVSRKHATIIFEECKSEDVIDPDRMYRVVLRDERSKFGVFINDHRLEPGSQANLESGDEIMFGQQNSIFGLRNPEI</sequence>
<evidence type="ECO:0000313" key="1">
    <source>
        <dbReference type="EMBL" id="KAJ1669008.1"/>
    </source>
</evidence>
<comment type="caution">
    <text evidence="1">The sequence shown here is derived from an EMBL/GenBank/DDBJ whole genome shotgun (WGS) entry which is preliminary data.</text>
</comment>
<gene>
    <name evidence="1" type="ORF">EV182_008958</name>
</gene>
<organism evidence="1 2">
    <name type="scientific">Spiromyces aspiralis</name>
    <dbReference type="NCBI Taxonomy" id="68401"/>
    <lineage>
        <taxon>Eukaryota</taxon>
        <taxon>Fungi</taxon>
        <taxon>Fungi incertae sedis</taxon>
        <taxon>Zoopagomycota</taxon>
        <taxon>Kickxellomycotina</taxon>
        <taxon>Kickxellomycetes</taxon>
        <taxon>Kickxellales</taxon>
        <taxon>Kickxellaceae</taxon>
        <taxon>Spiromyces</taxon>
    </lineage>
</organism>
<name>A0ACC1H7R1_9FUNG</name>
<proteinExistence type="predicted"/>
<dbReference type="EMBL" id="JAMZIH010010257">
    <property type="protein sequence ID" value="KAJ1669008.1"/>
    <property type="molecule type" value="Genomic_DNA"/>
</dbReference>
<protein>
    <submittedName>
        <fullName evidence="1">Uncharacterized protein</fullName>
    </submittedName>
</protein>
<dbReference type="Proteomes" id="UP001145114">
    <property type="component" value="Unassembled WGS sequence"/>
</dbReference>